<keyword evidence="4" id="KW-0539">Nucleus</keyword>
<proteinExistence type="predicted"/>
<dbReference type="AlphaFoldDB" id="A0A7J7KVI8"/>
<evidence type="ECO:0000256" key="4">
    <source>
        <dbReference type="ARBA" id="ARBA00023242"/>
    </source>
</evidence>
<feature type="domain" description="HTH myb-type" evidence="6">
    <location>
        <begin position="8"/>
        <end position="56"/>
    </location>
</feature>
<dbReference type="PROSITE" id="PS50090">
    <property type="entry name" value="MYB_LIKE"/>
    <property type="match status" value="2"/>
</dbReference>
<dbReference type="PANTHER" id="PTHR47999:SF59">
    <property type="entry name" value="TRANSCRIPTION FACTOR WER-LIKE"/>
    <property type="match status" value="1"/>
</dbReference>
<comment type="subcellular location">
    <subcellularLocation>
        <location evidence="1">Nucleus</location>
    </subcellularLocation>
</comment>
<dbReference type="InterPro" id="IPR009057">
    <property type="entry name" value="Homeodomain-like_sf"/>
</dbReference>
<accession>A0A7J7KVI8</accession>
<evidence type="ECO:0000313" key="8">
    <source>
        <dbReference type="Proteomes" id="UP000541444"/>
    </source>
</evidence>
<dbReference type="PROSITE" id="PS51294">
    <property type="entry name" value="HTH_MYB"/>
    <property type="match status" value="2"/>
</dbReference>
<dbReference type="Proteomes" id="UP000541444">
    <property type="component" value="Unassembled WGS sequence"/>
</dbReference>
<dbReference type="GO" id="GO:0003677">
    <property type="term" value="F:DNA binding"/>
    <property type="evidence" value="ECO:0007669"/>
    <property type="project" value="UniProtKB-KW"/>
</dbReference>
<evidence type="ECO:0000256" key="3">
    <source>
        <dbReference type="ARBA" id="ARBA00023125"/>
    </source>
</evidence>
<name>A0A7J7KVI8_9MAGN</name>
<dbReference type="InterPro" id="IPR017930">
    <property type="entry name" value="Myb_dom"/>
</dbReference>
<comment type="caution">
    <text evidence="7">The sequence shown here is derived from an EMBL/GenBank/DDBJ whole genome shotgun (WGS) entry which is preliminary data.</text>
</comment>
<dbReference type="SUPFAM" id="SSF46689">
    <property type="entry name" value="Homeodomain-like"/>
    <property type="match status" value="1"/>
</dbReference>
<dbReference type="CDD" id="cd00167">
    <property type="entry name" value="SANT"/>
    <property type="match status" value="2"/>
</dbReference>
<dbReference type="FunFam" id="1.10.10.60:FF:000001">
    <property type="entry name" value="MYB-related transcription factor"/>
    <property type="match status" value="1"/>
</dbReference>
<dbReference type="InterPro" id="IPR001005">
    <property type="entry name" value="SANT/Myb"/>
</dbReference>
<evidence type="ECO:0000259" key="5">
    <source>
        <dbReference type="PROSITE" id="PS50090"/>
    </source>
</evidence>
<feature type="domain" description="HTH myb-type" evidence="6">
    <location>
        <begin position="57"/>
        <end position="111"/>
    </location>
</feature>
<dbReference type="InterPro" id="IPR015495">
    <property type="entry name" value="Myb_TF_plants"/>
</dbReference>
<evidence type="ECO:0000256" key="1">
    <source>
        <dbReference type="ARBA" id="ARBA00004123"/>
    </source>
</evidence>
<dbReference type="Gene3D" id="1.10.10.60">
    <property type="entry name" value="Homeodomain-like"/>
    <property type="match status" value="2"/>
</dbReference>
<sequence length="224" mass="25436">MEGESKYKRGLWTLEEDKLLKNYIRENGSGRWSRVQAITGLKRGGKSCRLRWINYLSPTVKRGNFSKDEDDLIIRLHKLLGNRWSLIAGRVPGRTDNQVKNHWNTYLSKKFVTKKEKNKPSLPSSSVARTNGEAVETQKVFPQLNSEGQMKNIDNNGGVNSGPVVAGESFLFATDTSSTHVTQQPIHSDFMDNDLWFIDDYSFQSLGSILQYPNGDYPPDFVCE</sequence>
<gene>
    <name evidence="7" type="ORF">GIB67_005781</name>
</gene>
<keyword evidence="2" id="KW-0677">Repeat</keyword>
<evidence type="ECO:0000313" key="7">
    <source>
        <dbReference type="EMBL" id="KAF6134389.1"/>
    </source>
</evidence>
<dbReference type="EMBL" id="JACGCM010002866">
    <property type="protein sequence ID" value="KAF6134389.1"/>
    <property type="molecule type" value="Genomic_DNA"/>
</dbReference>
<keyword evidence="8" id="KW-1185">Reference proteome</keyword>
<feature type="domain" description="Myb-like" evidence="5">
    <location>
        <begin position="57"/>
        <end position="107"/>
    </location>
</feature>
<protein>
    <submittedName>
        <fullName evidence="7">Uncharacterized protein</fullName>
    </submittedName>
</protein>
<organism evidence="7 8">
    <name type="scientific">Kingdonia uniflora</name>
    <dbReference type="NCBI Taxonomy" id="39325"/>
    <lineage>
        <taxon>Eukaryota</taxon>
        <taxon>Viridiplantae</taxon>
        <taxon>Streptophyta</taxon>
        <taxon>Embryophyta</taxon>
        <taxon>Tracheophyta</taxon>
        <taxon>Spermatophyta</taxon>
        <taxon>Magnoliopsida</taxon>
        <taxon>Ranunculales</taxon>
        <taxon>Circaeasteraceae</taxon>
        <taxon>Kingdonia</taxon>
    </lineage>
</organism>
<reference evidence="7 8" key="1">
    <citation type="journal article" date="2020" name="IScience">
        <title>Genome Sequencing of the Endangered Kingdonia uniflora (Circaeasteraceae, Ranunculales) Reveals Potential Mechanisms of Evolutionary Specialization.</title>
        <authorList>
            <person name="Sun Y."/>
            <person name="Deng T."/>
            <person name="Zhang A."/>
            <person name="Moore M.J."/>
            <person name="Landis J.B."/>
            <person name="Lin N."/>
            <person name="Zhang H."/>
            <person name="Zhang X."/>
            <person name="Huang J."/>
            <person name="Zhang X."/>
            <person name="Sun H."/>
            <person name="Wang H."/>
        </authorList>
    </citation>
    <scope>NUCLEOTIDE SEQUENCE [LARGE SCALE GENOMIC DNA]</scope>
    <source>
        <strain evidence="7">TB1705</strain>
        <tissue evidence="7">Leaf</tissue>
    </source>
</reference>
<feature type="domain" description="Myb-like" evidence="5">
    <location>
        <begin position="4"/>
        <end position="56"/>
    </location>
</feature>
<evidence type="ECO:0000259" key="6">
    <source>
        <dbReference type="PROSITE" id="PS51294"/>
    </source>
</evidence>
<keyword evidence="3" id="KW-0238">DNA-binding</keyword>
<dbReference type="GO" id="GO:0005634">
    <property type="term" value="C:nucleus"/>
    <property type="evidence" value="ECO:0007669"/>
    <property type="project" value="UniProtKB-SubCell"/>
</dbReference>
<dbReference type="SMART" id="SM00717">
    <property type="entry name" value="SANT"/>
    <property type="match status" value="2"/>
</dbReference>
<evidence type="ECO:0000256" key="2">
    <source>
        <dbReference type="ARBA" id="ARBA00022737"/>
    </source>
</evidence>
<dbReference type="PANTHER" id="PTHR47999">
    <property type="entry name" value="TRANSCRIPTION FACTOR MYB8-RELATED-RELATED"/>
    <property type="match status" value="1"/>
</dbReference>
<dbReference type="Pfam" id="PF00249">
    <property type="entry name" value="Myb_DNA-binding"/>
    <property type="match status" value="2"/>
</dbReference>
<dbReference type="OrthoDB" id="2143914at2759"/>